<dbReference type="Proteomes" id="UP001162131">
    <property type="component" value="Unassembled WGS sequence"/>
</dbReference>
<name>A0AAU9IUH0_9CILI</name>
<accession>A0AAU9IUH0</accession>
<gene>
    <name evidence="1" type="ORF">BSTOLATCC_MIC16881</name>
</gene>
<reference evidence="1" key="1">
    <citation type="submission" date="2021-09" db="EMBL/GenBank/DDBJ databases">
        <authorList>
            <consortium name="AG Swart"/>
            <person name="Singh M."/>
            <person name="Singh A."/>
            <person name="Seah K."/>
            <person name="Emmerich C."/>
        </authorList>
    </citation>
    <scope>NUCLEOTIDE SEQUENCE</scope>
    <source>
        <strain evidence="1">ATCC30299</strain>
    </source>
</reference>
<sequence length="77" mass="8970">MGDYKYSMGICFSQRKQIMQSWSSGRLENIAYMRQKVAETRILNAPILNLRNSSLYSRRKAELNQMCDNSQDLTQST</sequence>
<evidence type="ECO:0000313" key="2">
    <source>
        <dbReference type="Proteomes" id="UP001162131"/>
    </source>
</evidence>
<keyword evidence="2" id="KW-1185">Reference proteome</keyword>
<organism evidence="1 2">
    <name type="scientific">Blepharisma stoltei</name>
    <dbReference type="NCBI Taxonomy" id="1481888"/>
    <lineage>
        <taxon>Eukaryota</taxon>
        <taxon>Sar</taxon>
        <taxon>Alveolata</taxon>
        <taxon>Ciliophora</taxon>
        <taxon>Postciliodesmatophora</taxon>
        <taxon>Heterotrichea</taxon>
        <taxon>Heterotrichida</taxon>
        <taxon>Blepharismidae</taxon>
        <taxon>Blepharisma</taxon>
    </lineage>
</organism>
<comment type="caution">
    <text evidence="1">The sequence shown here is derived from an EMBL/GenBank/DDBJ whole genome shotgun (WGS) entry which is preliminary data.</text>
</comment>
<dbReference type="EMBL" id="CAJZBQ010000016">
    <property type="protein sequence ID" value="CAG9316779.1"/>
    <property type="molecule type" value="Genomic_DNA"/>
</dbReference>
<evidence type="ECO:0000313" key="1">
    <source>
        <dbReference type="EMBL" id="CAG9316779.1"/>
    </source>
</evidence>
<dbReference type="AlphaFoldDB" id="A0AAU9IUH0"/>
<protein>
    <submittedName>
        <fullName evidence="1">Uncharacterized protein</fullName>
    </submittedName>
</protein>
<proteinExistence type="predicted"/>